<dbReference type="KEGG" id="acp:A2cp1_2749"/>
<evidence type="ECO:0000256" key="8">
    <source>
        <dbReference type="ARBA" id="ARBA00022737"/>
    </source>
</evidence>
<dbReference type="UniPathway" id="UPA00378"/>
<dbReference type="Pfam" id="PF08409">
    <property type="entry name" value="TMTC_DUF1736"/>
    <property type="match status" value="1"/>
</dbReference>
<dbReference type="Pfam" id="PF07719">
    <property type="entry name" value="TPR_2"/>
    <property type="match status" value="1"/>
</dbReference>
<dbReference type="HOGENOM" id="CLU_011615_5_0_7"/>
<feature type="transmembrane region" description="Helical" evidence="14">
    <location>
        <begin position="301"/>
        <end position="317"/>
    </location>
</feature>
<dbReference type="RefSeq" id="WP_012633847.1">
    <property type="nucleotide sequence ID" value="NC_011891.1"/>
</dbReference>
<dbReference type="SMART" id="SM00028">
    <property type="entry name" value="TPR"/>
    <property type="match status" value="4"/>
</dbReference>
<dbReference type="SUPFAM" id="SSF48452">
    <property type="entry name" value="TPR-like"/>
    <property type="match status" value="1"/>
</dbReference>
<evidence type="ECO:0000256" key="9">
    <source>
        <dbReference type="ARBA" id="ARBA00022803"/>
    </source>
</evidence>
<keyword evidence="8" id="KW-0677">Repeat</keyword>
<dbReference type="GO" id="GO:0016020">
    <property type="term" value="C:membrane"/>
    <property type="evidence" value="ECO:0007669"/>
    <property type="project" value="UniProtKB-SubCell"/>
</dbReference>
<organism evidence="16 17">
    <name type="scientific">Anaeromyxobacter dehalogenans (strain ATCC BAA-258 / DSM 21875 / 2CP-1)</name>
    <dbReference type="NCBI Taxonomy" id="455488"/>
    <lineage>
        <taxon>Bacteria</taxon>
        <taxon>Pseudomonadati</taxon>
        <taxon>Myxococcota</taxon>
        <taxon>Myxococcia</taxon>
        <taxon>Myxococcales</taxon>
        <taxon>Cystobacterineae</taxon>
        <taxon>Anaeromyxobacteraceae</taxon>
        <taxon>Anaeromyxobacter</taxon>
    </lineage>
</organism>
<dbReference type="PROSITE" id="PS50005">
    <property type="entry name" value="TPR"/>
    <property type="match status" value="2"/>
</dbReference>
<feature type="transmembrane region" description="Helical" evidence="14">
    <location>
        <begin position="381"/>
        <end position="401"/>
    </location>
</feature>
<evidence type="ECO:0000256" key="2">
    <source>
        <dbReference type="ARBA" id="ARBA00004240"/>
    </source>
</evidence>
<accession>B8JE21</accession>
<dbReference type="PANTHER" id="PTHR44227:SF3">
    <property type="entry name" value="PROTEIN O-MANNOSYL-TRANSFERASE TMTC4"/>
    <property type="match status" value="1"/>
</dbReference>
<evidence type="ECO:0000256" key="11">
    <source>
        <dbReference type="ARBA" id="ARBA00022989"/>
    </source>
</evidence>
<dbReference type="AlphaFoldDB" id="B8JE21"/>
<feature type="transmembrane region" description="Helical" evidence="14">
    <location>
        <begin position="177"/>
        <end position="203"/>
    </location>
</feature>
<keyword evidence="11 14" id="KW-1133">Transmembrane helix</keyword>
<protein>
    <recommendedName>
        <fullName evidence="5">dolichyl-phosphate-mannose--protein mannosyltransferase</fullName>
        <ecNumber evidence="5">2.4.1.109</ecNumber>
    </recommendedName>
</protein>
<evidence type="ECO:0000259" key="15">
    <source>
        <dbReference type="Pfam" id="PF08409"/>
    </source>
</evidence>
<feature type="transmembrane region" description="Helical" evidence="14">
    <location>
        <begin position="356"/>
        <end position="374"/>
    </location>
</feature>
<name>B8JE21_ANAD2</name>
<feature type="domain" description="DUF1736" evidence="15">
    <location>
        <begin position="250"/>
        <end position="309"/>
    </location>
</feature>
<dbReference type="InterPro" id="IPR019734">
    <property type="entry name" value="TPR_rpt"/>
</dbReference>
<feature type="transmembrane region" description="Helical" evidence="14">
    <location>
        <begin position="98"/>
        <end position="128"/>
    </location>
</feature>
<dbReference type="Gene3D" id="1.25.40.10">
    <property type="entry name" value="Tetratricopeptide repeat domain"/>
    <property type="match status" value="1"/>
</dbReference>
<evidence type="ECO:0000313" key="17">
    <source>
        <dbReference type="Proteomes" id="UP000007089"/>
    </source>
</evidence>
<evidence type="ECO:0000313" key="16">
    <source>
        <dbReference type="EMBL" id="ACL66086.1"/>
    </source>
</evidence>
<evidence type="ECO:0000256" key="4">
    <source>
        <dbReference type="ARBA" id="ARBA00007882"/>
    </source>
</evidence>
<keyword evidence="6" id="KW-0808">Transferase</keyword>
<evidence type="ECO:0000256" key="5">
    <source>
        <dbReference type="ARBA" id="ARBA00012839"/>
    </source>
</evidence>
<keyword evidence="10" id="KW-0256">Endoplasmic reticulum</keyword>
<feature type="repeat" description="TPR" evidence="13">
    <location>
        <begin position="562"/>
        <end position="595"/>
    </location>
</feature>
<keyword evidence="7 14" id="KW-0812">Transmembrane</keyword>
<feature type="repeat" description="TPR" evidence="13">
    <location>
        <begin position="460"/>
        <end position="493"/>
    </location>
</feature>
<dbReference type="InterPro" id="IPR013618">
    <property type="entry name" value="TMTC_DUF1736"/>
</dbReference>
<dbReference type="EC" id="2.4.1.109" evidence="5"/>
<keyword evidence="9 13" id="KW-0802">TPR repeat</keyword>
<dbReference type="EMBL" id="CP001359">
    <property type="protein sequence ID" value="ACL66086.1"/>
    <property type="molecule type" value="Genomic_DNA"/>
</dbReference>
<feature type="transmembrane region" description="Helical" evidence="14">
    <location>
        <begin position="215"/>
        <end position="236"/>
    </location>
</feature>
<evidence type="ECO:0000256" key="10">
    <source>
        <dbReference type="ARBA" id="ARBA00022824"/>
    </source>
</evidence>
<dbReference type="Pfam" id="PF13432">
    <property type="entry name" value="TPR_16"/>
    <property type="match status" value="1"/>
</dbReference>
<comment type="pathway">
    <text evidence="3">Protein modification; protein glycosylation.</text>
</comment>
<keyword evidence="17" id="KW-1185">Reference proteome</keyword>
<reference evidence="16" key="1">
    <citation type="submission" date="2009-01" db="EMBL/GenBank/DDBJ databases">
        <title>Complete sequence of Anaeromyxobacter dehalogenans 2CP-1.</title>
        <authorList>
            <consortium name="US DOE Joint Genome Institute"/>
            <person name="Lucas S."/>
            <person name="Copeland A."/>
            <person name="Lapidus A."/>
            <person name="Glavina del Rio T."/>
            <person name="Dalin E."/>
            <person name="Tice H."/>
            <person name="Bruce D."/>
            <person name="Goodwin L."/>
            <person name="Pitluck S."/>
            <person name="Saunders E."/>
            <person name="Brettin T."/>
            <person name="Detter J.C."/>
            <person name="Han C."/>
            <person name="Larimer F."/>
            <person name="Land M."/>
            <person name="Hauser L."/>
            <person name="Kyrpides N."/>
            <person name="Ovchinnikova G."/>
            <person name="Beliaev A.S."/>
            <person name="Richardson P."/>
        </authorList>
    </citation>
    <scope>NUCLEOTIDE SEQUENCE</scope>
    <source>
        <strain evidence="16">2CP-1</strain>
    </source>
</reference>
<sequence>MDRSPRRPVRLAALAVALVAVLPYLHTLRHGFAYDDRVEVVENAYLRGVEGVPAILSHRDWAGSGKGSATYRPLTTLSFALNHAVHGLAPSGYHLVNLLLHAAVSVLVLGLALGLGLPLAAATLAGLLFAVHPIHVEAVANVAGRKELLVTAFTLGAVLLHPVALRRGGLRLVAAPLLGALAAFSKETGLVLIGLIVALDLLFRRAEVRAAPRRAATLYASYLAAAGAYLAARWAVLGSLGMPGTIFLVNPIADAPLLERIATALVVLGKGLQLSIAPATLSPDYSYAAIPPVASALDPRLALAVAALAGAAAFAAWPGRRRRVRLAAAAIYAFGVFPASNLLVPIGTIFGERLLYLPSVGFVLGVAAVMATVLEGPRRVALRTITGVALALLAVRGAWYARAWSNSLSIFAEGVRVQPASAQMQLTYGAQLLGRKEMAGAAAAFARAAEILAVRPDAQSDALVQLGVAYEQLGRAEEAEQLYARVLAREHRHPDALWRMGVRRWAQGDPPGAVQLWERAIAAEPRHAPALSDLGLAAYAAGDLQGAEARFREAAAIAPTLPGVWYKLGVVCEQLGRREEALAAWRRFLELAPEPSLERDEIERRLAASP</sequence>
<evidence type="ECO:0000256" key="6">
    <source>
        <dbReference type="ARBA" id="ARBA00022679"/>
    </source>
</evidence>
<evidence type="ECO:0000256" key="3">
    <source>
        <dbReference type="ARBA" id="ARBA00004922"/>
    </source>
</evidence>
<dbReference type="InterPro" id="IPR013105">
    <property type="entry name" value="TPR_2"/>
</dbReference>
<dbReference type="InterPro" id="IPR011990">
    <property type="entry name" value="TPR-like_helical_dom_sf"/>
</dbReference>
<feature type="transmembrane region" description="Helical" evidence="14">
    <location>
        <begin position="148"/>
        <end position="165"/>
    </location>
</feature>
<dbReference type="GO" id="GO:0004169">
    <property type="term" value="F:dolichyl-phosphate-mannose-protein mannosyltransferase activity"/>
    <property type="evidence" value="ECO:0007669"/>
    <property type="project" value="UniProtKB-EC"/>
</dbReference>
<evidence type="ECO:0000256" key="14">
    <source>
        <dbReference type="SAM" id="Phobius"/>
    </source>
</evidence>
<evidence type="ECO:0000256" key="12">
    <source>
        <dbReference type="ARBA" id="ARBA00023136"/>
    </source>
</evidence>
<evidence type="ECO:0000256" key="13">
    <source>
        <dbReference type="PROSITE-ProRule" id="PRU00339"/>
    </source>
</evidence>
<keyword evidence="12 14" id="KW-0472">Membrane</keyword>
<proteinExistence type="inferred from homology"/>
<comment type="subcellular location">
    <subcellularLocation>
        <location evidence="2">Endoplasmic reticulum</location>
    </subcellularLocation>
    <subcellularLocation>
        <location evidence="1">Membrane</location>
        <topology evidence="1">Multi-pass membrane protein</topology>
    </subcellularLocation>
</comment>
<dbReference type="Pfam" id="PF13176">
    <property type="entry name" value="TPR_7"/>
    <property type="match status" value="1"/>
</dbReference>
<feature type="transmembrane region" description="Helical" evidence="14">
    <location>
        <begin position="329"/>
        <end position="350"/>
    </location>
</feature>
<comment type="similarity">
    <text evidence="4">Belongs to the TMTC family.</text>
</comment>
<dbReference type="InterPro" id="IPR052346">
    <property type="entry name" value="O-mannosyl-transferase_TMTC"/>
</dbReference>
<dbReference type="Proteomes" id="UP000007089">
    <property type="component" value="Chromosome"/>
</dbReference>
<dbReference type="PANTHER" id="PTHR44227">
    <property type="match status" value="1"/>
</dbReference>
<evidence type="ECO:0000256" key="1">
    <source>
        <dbReference type="ARBA" id="ARBA00004141"/>
    </source>
</evidence>
<evidence type="ECO:0000256" key="7">
    <source>
        <dbReference type="ARBA" id="ARBA00022692"/>
    </source>
</evidence>
<gene>
    <name evidence="16" type="ordered locus">A2cp1_2749</name>
</gene>